<dbReference type="Proteomes" id="UP001055307">
    <property type="component" value="Unassembled WGS sequence"/>
</dbReference>
<reference evidence="2" key="2">
    <citation type="submission" date="2021-08" db="EMBL/GenBank/DDBJ databases">
        <authorList>
            <person name="Tani A."/>
            <person name="Ola A."/>
            <person name="Ogura Y."/>
            <person name="Katsura K."/>
            <person name="Hayashi T."/>
        </authorList>
    </citation>
    <scope>NUCLEOTIDE SEQUENCE</scope>
    <source>
        <strain evidence="2">DSM 21893</strain>
    </source>
</reference>
<comment type="caution">
    <text evidence="2">The sequence shown here is derived from an EMBL/GenBank/DDBJ whole genome shotgun (WGS) entry which is preliminary data.</text>
</comment>
<gene>
    <name evidence="2" type="primary">dnaA_3</name>
    <name evidence="2" type="ORF">OICFNHDK_3828</name>
</gene>
<dbReference type="PROSITE" id="PS01008">
    <property type="entry name" value="DNAA"/>
    <property type="match status" value="1"/>
</dbReference>
<reference evidence="2" key="1">
    <citation type="journal article" date="2016" name="Front. Microbiol.">
        <title>Genome Sequence of the Piezophilic, Mesophilic Sulfate-Reducing Bacterium Desulfovibrio indicus J2T.</title>
        <authorList>
            <person name="Cao J."/>
            <person name="Maignien L."/>
            <person name="Shao Z."/>
            <person name="Alain K."/>
            <person name="Jebbar M."/>
        </authorList>
    </citation>
    <scope>NUCLEOTIDE SEQUENCE</scope>
    <source>
        <strain evidence="2">DSM 21893</strain>
    </source>
</reference>
<dbReference type="EMBL" id="BPQF01000019">
    <property type="protein sequence ID" value="GJD41345.1"/>
    <property type="molecule type" value="Genomic_DNA"/>
</dbReference>
<dbReference type="Gene3D" id="1.10.1750.10">
    <property type="match status" value="1"/>
</dbReference>
<sequence>MAGGGPLPVREYGPGDVAEMKARAAALRAKMFAPIPTPPPRHPAPKLVDPPVFVPPVVVVEEAEVVAPATEEAPASDGEPEYFFPAALMVSDVREMVSRITGISVIHMCGARHSAHIVKARHIAFYIAREFTGQSYPKIGRRFGGRDHTTIMYGCSRVAHVLDLAGVQHHDDAQSLITTLWSLDWPRGSK</sequence>
<dbReference type="InterPro" id="IPR013159">
    <property type="entry name" value="DnaA_C"/>
</dbReference>
<name>A0AAV4ZBJ7_9HYPH</name>
<proteinExistence type="predicted"/>
<feature type="domain" description="Chromosomal replication initiator DnaA C-terminal" evidence="1">
    <location>
        <begin position="89"/>
        <end position="158"/>
    </location>
</feature>
<dbReference type="GO" id="GO:0006275">
    <property type="term" value="P:regulation of DNA replication"/>
    <property type="evidence" value="ECO:0007669"/>
    <property type="project" value="InterPro"/>
</dbReference>
<dbReference type="InterPro" id="IPR018312">
    <property type="entry name" value="Chromosome_initiator_DnaA_CS"/>
</dbReference>
<dbReference type="GO" id="GO:0005886">
    <property type="term" value="C:plasma membrane"/>
    <property type="evidence" value="ECO:0007669"/>
    <property type="project" value="TreeGrafter"/>
</dbReference>
<dbReference type="PANTHER" id="PTHR30050:SF5">
    <property type="entry name" value="DNAA REGULATORY INACTIVATOR HDA"/>
    <property type="match status" value="1"/>
</dbReference>
<dbReference type="SMART" id="SM00760">
    <property type="entry name" value="Bac_DnaA_C"/>
    <property type="match status" value="1"/>
</dbReference>
<keyword evidence="3" id="KW-1185">Reference proteome</keyword>
<evidence type="ECO:0000259" key="1">
    <source>
        <dbReference type="SMART" id="SM00760"/>
    </source>
</evidence>
<dbReference type="GO" id="GO:0003688">
    <property type="term" value="F:DNA replication origin binding"/>
    <property type="evidence" value="ECO:0007669"/>
    <property type="project" value="InterPro"/>
</dbReference>
<dbReference type="GO" id="GO:0005524">
    <property type="term" value="F:ATP binding"/>
    <property type="evidence" value="ECO:0007669"/>
    <property type="project" value="InterPro"/>
</dbReference>
<dbReference type="RefSeq" id="WP_192215632.1">
    <property type="nucleotide sequence ID" value="NZ_BPQF01000019.1"/>
</dbReference>
<dbReference type="SUPFAM" id="SSF48295">
    <property type="entry name" value="TrpR-like"/>
    <property type="match status" value="1"/>
</dbReference>
<dbReference type="PANTHER" id="PTHR30050">
    <property type="entry name" value="CHROMOSOMAL REPLICATION INITIATOR PROTEIN DNAA"/>
    <property type="match status" value="1"/>
</dbReference>
<protein>
    <submittedName>
        <fullName evidence="2">Chromosomal replication initiator protein DnaA</fullName>
    </submittedName>
</protein>
<dbReference type="InterPro" id="IPR010921">
    <property type="entry name" value="Trp_repressor/repl_initiator"/>
</dbReference>
<dbReference type="Pfam" id="PF08299">
    <property type="entry name" value="Bac_DnaA_C"/>
    <property type="match status" value="1"/>
</dbReference>
<dbReference type="GO" id="GO:0006270">
    <property type="term" value="P:DNA replication initiation"/>
    <property type="evidence" value="ECO:0007669"/>
    <property type="project" value="InterPro"/>
</dbReference>
<evidence type="ECO:0000313" key="2">
    <source>
        <dbReference type="EMBL" id="GJD41345.1"/>
    </source>
</evidence>
<dbReference type="AlphaFoldDB" id="A0AAV4ZBJ7"/>
<organism evidence="2 3">
    <name type="scientific">Methylobacterium bullatum</name>
    <dbReference type="NCBI Taxonomy" id="570505"/>
    <lineage>
        <taxon>Bacteria</taxon>
        <taxon>Pseudomonadati</taxon>
        <taxon>Pseudomonadota</taxon>
        <taxon>Alphaproteobacteria</taxon>
        <taxon>Hyphomicrobiales</taxon>
        <taxon>Methylobacteriaceae</taxon>
        <taxon>Methylobacterium</taxon>
    </lineage>
</organism>
<accession>A0AAV4ZBJ7</accession>
<dbReference type="CDD" id="cd06571">
    <property type="entry name" value="Bac_DnaA_C"/>
    <property type="match status" value="1"/>
</dbReference>
<evidence type="ECO:0000313" key="3">
    <source>
        <dbReference type="Proteomes" id="UP001055307"/>
    </source>
</evidence>